<keyword evidence="4" id="KW-1133">Transmembrane helix</keyword>
<keyword evidence="1" id="KW-0732">Signal</keyword>
<protein>
    <submittedName>
        <fullName evidence="6">Beta-conglycinin, beta chain</fullName>
    </submittedName>
</protein>
<dbReference type="EMBL" id="QJKJ01017413">
    <property type="protein sequence ID" value="RDX58507.1"/>
    <property type="molecule type" value="Genomic_DNA"/>
</dbReference>
<keyword evidence="7" id="KW-1185">Reference proteome</keyword>
<evidence type="ECO:0000313" key="7">
    <source>
        <dbReference type="Proteomes" id="UP000257109"/>
    </source>
</evidence>
<comment type="caution">
    <text evidence="6">The sequence shown here is derived from an EMBL/GenBank/DDBJ whole genome shotgun (WGS) entry which is preliminary data.</text>
</comment>
<feature type="domain" description="Cupin type-1" evidence="5">
    <location>
        <begin position="317"/>
        <end position="470"/>
    </location>
</feature>
<feature type="region of interest" description="Disordered" evidence="3">
    <location>
        <begin position="483"/>
        <end position="505"/>
    </location>
</feature>
<proteinExistence type="inferred from homology"/>
<dbReference type="SUPFAM" id="SSF51182">
    <property type="entry name" value="RmlC-like cupins"/>
    <property type="match status" value="2"/>
</dbReference>
<organism evidence="6 7">
    <name type="scientific">Mucuna pruriens</name>
    <name type="common">Velvet bean</name>
    <name type="synonym">Dolichos pruriens</name>
    <dbReference type="NCBI Taxonomy" id="157652"/>
    <lineage>
        <taxon>Eukaryota</taxon>
        <taxon>Viridiplantae</taxon>
        <taxon>Streptophyta</taxon>
        <taxon>Embryophyta</taxon>
        <taxon>Tracheophyta</taxon>
        <taxon>Spermatophyta</taxon>
        <taxon>Magnoliopsida</taxon>
        <taxon>eudicotyledons</taxon>
        <taxon>Gunneridae</taxon>
        <taxon>Pentapetalae</taxon>
        <taxon>rosids</taxon>
        <taxon>fabids</taxon>
        <taxon>Fabales</taxon>
        <taxon>Fabaceae</taxon>
        <taxon>Papilionoideae</taxon>
        <taxon>50 kb inversion clade</taxon>
        <taxon>NPAAA clade</taxon>
        <taxon>indigoferoid/millettioid clade</taxon>
        <taxon>Phaseoleae</taxon>
        <taxon>Mucuna</taxon>
    </lineage>
</organism>
<reference evidence="6" key="1">
    <citation type="submission" date="2018-05" db="EMBL/GenBank/DDBJ databases">
        <title>Draft genome of Mucuna pruriens seed.</title>
        <authorList>
            <person name="Nnadi N.E."/>
            <person name="Vos R."/>
            <person name="Hasami M.H."/>
            <person name="Devisetty U.K."/>
            <person name="Aguiy J.C."/>
        </authorList>
    </citation>
    <scope>NUCLEOTIDE SEQUENCE [LARGE SCALE GENOMIC DNA]</scope>
    <source>
        <strain evidence="6">JCA_2017</strain>
    </source>
</reference>
<dbReference type="OrthoDB" id="1425232at2759"/>
<name>A0A371E145_MUCPR</name>
<dbReference type="Proteomes" id="UP000257109">
    <property type="component" value="Unassembled WGS sequence"/>
</dbReference>
<dbReference type="PANTHER" id="PTHR31189">
    <property type="entry name" value="OS03G0336100 PROTEIN-RELATED"/>
    <property type="match status" value="1"/>
</dbReference>
<dbReference type="InterPro" id="IPR014710">
    <property type="entry name" value="RmlC-like_jellyroll"/>
</dbReference>
<evidence type="ECO:0000256" key="4">
    <source>
        <dbReference type="SAM" id="Phobius"/>
    </source>
</evidence>
<accession>A0A371E145</accession>
<evidence type="ECO:0000259" key="5">
    <source>
        <dbReference type="SMART" id="SM00835"/>
    </source>
</evidence>
<feature type="compositionally biased region" description="Basic and acidic residues" evidence="3">
    <location>
        <begin position="96"/>
        <end position="107"/>
    </location>
</feature>
<dbReference type="InterPro" id="IPR050253">
    <property type="entry name" value="Seed_Storage-Functional"/>
</dbReference>
<gene>
    <name evidence="6" type="primary">CG-4</name>
    <name evidence="6" type="ORF">CR513_62172</name>
</gene>
<evidence type="ECO:0000313" key="6">
    <source>
        <dbReference type="EMBL" id="RDX58507.1"/>
    </source>
</evidence>
<dbReference type="InterPro" id="IPR006045">
    <property type="entry name" value="Cupin_1"/>
</dbReference>
<keyword evidence="4" id="KW-0812">Transmembrane</keyword>
<dbReference type="Pfam" id="PF00190">
    <property type="entry name" value="Cupin_1"/>
    <property type="match status" value="1"/>
</dbReference>
<dbReference type="CDD" id="cd02244">
    <property type="entry name" value="cupin_7S_vicilin-like_N"/>
    <property type="match status" value="1"/>
</dbReference>
<keyword evidence="4" id="KW-0472">Membrane</keyword>
<dbReference type="PANTHER" id="PTHR31189:SF41">
    <property type="entry name" value="VICILIN C72"/>
    <property type="match status" value="1"/>
</dbReference>
<dbReference type="InterPro" id="IPR011051">
    <property type="entry name" value="RmlC_Cupin_sf"/>
</dbReference>
<evidence type="ECO:0000256" key="3">
    <source>
        <dbReference type="SAM" id="MobiDB-lite"/>
    </source>
</evidence>
<feature type="transmembrane region" description="Helical" evidence="4">
    <location>
        <begin position="56"/>
        <end position="75"/>
    </location>
</feature>
<evidence type="ECO:0000256" key="2">
    <source>
        <dbReference type="ARBA" id="ARBA00023597"/>
    </source>
</evidence>
<dbReference type="SMART" id="SM00835">
    <property type="entry name" value="Cupin_1"/>
    <property type="match status" value="2"/>
</dbReference>
<feature type="region of interest" description="Disordered" evidence="3">
    <location>
        <begin position="77"/>
        <end position="112"/>
    </location>
</feature>
<dbReference type="AlphaFoldDB" id="A0A371E145"/>
<feature type="domain" description="Cupin type-1" evidence="5">
    <location>
        <begin position="114"/>
        <end position="272"/>
    </location>
</feature>
<sequence length="505" mass="58019">MEYPLFENNVQVEQIGTKCNDRPLEYEDRRVHVYLNGMQSNTYNTIPYYTMMRVRFPLLLLLGIVFLASVSASFVKQQDEPEQPRPYPYPRPHQPHQKEHGSEESESQRSNNPFYFSSNKFHTIYENKYGHIRLLQRFEKRSTQLENLRDYRVAEFKSKPNTLLLPHHADADFMLVVLSGRAILTLVNTDNVDSYNLESAYAQRIPAGTTFYLVNPDDNDNLRVICLAMPVNKPGRYEDFFLSNTEEQQSYLQGFSKNFLEASYDTNFEEINRVLFGEKQNKQEGVIVQLSKEQIRELSRHAKPISRKTISPENEPINVRSGHPIYSNKLGQFYEITPENNPQLRNLDISLSSVDINEGALLLPHYNSKSIVILVVNEGKANIELVGLREQQEDEETKEVQRYRAELSEDDVFVIPADYPVAIEANSNMNLLGFGINAENNQRNFLAGKKDNVVRQVSDIAFPGSAQDVEKLLNYQKESYFADAQPSKKEKEGKGPLPSILGALY</sequence>
<dbReference type="CDD" id="cd02245">
    <property type="entry name" value="cupin_7S_vicilin-like_C"/>
    <property type="match status" value="1"/>
</dbReference>
<feature type="non-terminal residue" evidence="6">
    <location>
        <position position="1"/>
    </location>
</feature>
<dbReference type="STRING" id="157652.A0A371E145"/>
<evidence type="ECO:0000256" key="1">
    <source>
        <dbReference type="ARBA" id="ARBA00022729"/>
    </source>
</evidence>
<comment type="similarity">
    <text evidence="2">Belongs to the 7S seed storage protein family.</text>
</comment>
<dbReference type="Gene3D" id="2.60.120.10">
    <property type="entry name" value="Jelly Rolls"/>
    <property type="match status" value="2"/>
</dbReference>